<dbReference type="InterPro" id="IPR025110">
    <property type="entry name" value="AMP-bd_C"/>
</dbReference>
<dbReference type="Pfam" id="PF13193">
    <property type="entry name" value="AMP-binding_C"/>
    <property type="match status" value="1"/>
</dbReference>
<comment type="caution">
    <text evidence="3">The sequence shown here is derived from an EMBL/GenBank/DDBJ whole genome shotgun (WGS) entry which is preliminary data.</text>
</comment>
<dbReference type="InterPro" id="IPR036736">
    <property type="entry name" value="ACP-like_sf"/>
</dbReference>
<accession>A0ABP6ID19</accession>
<evidence type="ECO:0000256" key="1">
    <source>
        <dbReference type="SAM" id="MobiDB-lite"/>
    </source>
</evidence>
<name>A0ABP6ID19_9ACTN</name>
<gene>
    <name evidence="3" type="ORF">GCM10010517_31180</name>
</gene>
<dbReference type="InterPro" id="IPR009081">
    <property type="entry name" value="PP-bd_ACP"/>
</dbReference>
<feature type="region of interest" description="Disordered" evidence="1">
    <location>
        <begin position="514"/>
        <end position="542"/>
    </location>
</feature>
<dbReference type="Gene3D" id="3.40.50.12780">
    <property type="entry name" value="N-terminal domain of ligase-like"/>
    <property type="match status" value="1"/>
</dbReference>
<dbReference type="InterPro" id="IPR042099">
    <property type="entry name" value="ANL_N_sf"/>
</dbReference>
<sequence>MRGFELSDGGAGAHRLFGRWAETAPGRDALVHPGWRMTYAELDERTTALAAELVSAGVRGGDTVGVLMERSFLLPVAVLAVWKAGAAYVPLPPAHPAGRNDLVLSDTGARVVVADRDPEGPLPGRALRAVRPDRDGPVQGAPGVPVQGAPGVPVPGAPGVPVPGAPGVPVPEARAEDLAYVLYTSGSTGVPKGVLVEHGCVTNLAEGLRLLFGDLEGARVLQFAPFTFDAWVWEFAMSLLNGGTLCVPAAEAPLYGPELSRVLRELDITHLSGAPSLLATLPEDVPIPVTTLTSGGEPLPEFLVERWAPRLRLFNAYGPTEATVSATAGRCRPGEGKPSIGRPLAGVEVRILDPAGDPVPEGETGELCVGGRGVARGYLNRPDLTRERFVPDRFSGRRGARLYRTGDLARRLPGGDIEFVGRADGQLNVRGYRIEPGEVEAALVRHPRVTGAVVTTTGEESGTARLTAYVQLSEGPRVLAGELRGFLSGLLPEYMIPSIFVTLDRIPLTSHGKVDRAALPRPGAGRPRAERRSAAPPGGREREVAELVGRLLGLDDVGTEENFFELGGTSADLITFQAGVRDRWGVLLPVADLLAAPDVGSLAALLDGRDRGGDGGGTYADGRGGERGGERAEEHGGERGGERAEEHGGERGEEHGGERGGERAEERGGPVTGAAGRRNLLAGSRSLAERRGSRGKGRQR</sequence>
<dbReference type="InterPro" id="IPR000873">
    <property type="entry name" value="AMP-dep_synth/lig_dom"/>
</dbReference>
<dbReference type="Gene3D" id="3.30.300.30">
    <property type="match status" value="1"/>
</dbReference>
<dbReference type="Pfam" id="PF00501">
    <property type="entry name" value="AMP-binding"/>
    <property type="match status" value="1"/>
</dbReference>
<organism evidence="3 4">
    <name type="scientific">Streptosporangium fragile</name>
    <dbReference type="NCBI Taxonomy" id="46186"/>
    <lineage>
        <taxon>Bacteria</taxon>
        <taxon>Bacillati</taxon>
        <taxon>Actinomycetota</taxon>
        <taxon>Actinomycetes</taxon>
        <taxon>Streptosporangiales</taxon>
        <taxon>Streptosporangiaceae</taxon>
        <taxon>Streptosporangium</taxon>
    </lineage>
</organism>
<dbReference type="PANTHER" id="PTHR45527:SF1">
    <property type="entry name" value="FATTY ACID SYNTHASE"/>
    <property type="match status" value="1"/>
</dbReference>
<dbReference type="NCBIfam" id="TIGR01733">
    <property type="entry name" value="AA-adenyl-dom"/>
    <property type="match status" value="1"/>
</dbReference>
<dbReference type="SUPFAM" id="SSF56801">
    <property type="entry name" value="Acetyl-CoA synthetase-like"/>
    <property type="match status" value="1"/>
</dbReference>
<reference evidence="4" key="1">
    <citation type="journal article" date="2019" name="Int. J. Syst. Evol. Microbiol.">
        <title>The Global Catalogue of Microorganisms (GCM) 10K type strain sequencing project: providing services to taxonomists for standard genome sequencing and annotation.</title>
        <authorList>
            <consortium name="The Broad Institute Genomics Platform"/>
            <consortium name="The Broad Institute Genome Sequencing Center for Infectious Disease"/>
            <person name="Wu L."/>
            <person name="Ma J."/>
        </authorList>
    </citation>
    <scope>NUCLEOTIDE SEQUENCE [LARGE SCALE GENOMIC DNA]</scope>
    <source>
        <strain evidence="4">JCM 6242</strain>
    </source>
</reference>
<evidence type="ECO:0000313" key="4">
    <source>
        <dbReference type="Proteomes" id="UP001500831"/>
    </source>
</evidence>
<dbReference type="PROSITE" id="PS50075">
    <property type="entry name" value="CARRIER"/>
    <property type="match status" value="1"/>
</dbReference>
<dbReference type="PRINTS" id="PR00154">
    <property type="entry name" value="AMPBINDING"/>
</dbReference>
<dbReference type="Pfam" id="PF00550">
    <property type="entry name" value="PP-binding"/>
    <property type="match status" value="1"/>
</dbReference>
<evidence type="ECO:0000259" key="2">
    <source>
        <dbReference type="PROSITE" id="PS50075"/>
    </source>
</evidence>
<feature type="region of interest" description="Disordered" evidence="1">
    <location>
        <begin position="605"/>
        <end position="700"/>
    </location>
</feature>
<protein>
    <recommendedName>
        <fullName evidence="2">Carrier domain-containing protein</fullName>
    </recommendedName>
</protein>
<dbReference type="InterPro" id="IPR010071">
    <property type="entry name" value="AA_adenyl_dom"/>
</dbReference>
<evidence type="ECO:0000313" key="3">
    <source>
        <dbReference type="EMBL" id="GAA2870900.1"/>
    </source>
</evidence>
<dbReference type="Gene3D" id="1.10.1200.10">
    <property type="entry name" value="ACP-like"/>
    <property type="match status" value="1"/>
</dbReference>
<dbReference type="InterPro" id="IPR045851">
    <property type="entry name" value="AMP-bd_C_sf"/>
</dbReference>
<dbReference type="SUPFAM" id="SSF47336">
    <property type="entry name" value="ACP-like"/>
    <property type="match status" value="1"/>
</dbReference>
<dbReference type="InterPro" id="IPR020459">
    <property type="entry name" value="AMP-binding"/>
</dbReference>
<dbReference type="RefSeq" id="WP_344971842.1">
    <property type="nucleotide sequence ID" value="NZ_BAAAVI010000019.1"/>
</dbReference>
<feature type="compositionally biased region" description="Basic and acidic residues" evidence="1">
    <location>
        <begin position="623"/>
        <end position="668"/>
    </location>
</feature>
<keyword evidence="4" id="KW-1185">Reference proteome</keyword>
<feature type="domain" description="Carrier" evidence="2">
    <location>
        <begin position="535"/>
        <end position="610"/>
    </location>
</feature>
<dbReference type="Proteomes" id="UP001500831">
    <property type="component" value="Unassembled WGS sequence"/>
</dbReference>
<dbReference type="InterPro" id="IPR020845">
    <property type="entry name" value="AMP-binding_CS"/>
</dbReference>
<feature type="compositionally biased region" description="Basic and acidic residues" evidence="1">
    <location>
        <begin position="527"/>
        <end position="542"/>
    </location>
</feature>
<dbReference type="CDD" id="cd05930">
    <property type="entry name" value="A_NRPS"/>
    <property type="match status" value="1"/>
</dbReference>
<dbReference type="PROSITE" id="PS00455">
    <property type="entry name" value="AMP_BINDING"/>
    <property type="match status" value="1"/>
</dbReference>
<dbReference type="EMBL" id="BAAAVI010000019">
    <property type="protein sequence ID" value="GAA2870900.1"/>
    <property type="molecule type" value="Genomic_DNA"/>
</dbReference>
<proteinExistence type="predicted"/>
<dbReference type="PANTHER" id="PTHR45527">
    <property type="entry name" value="NONRIBOSOMAL PEPTIDE SYNTHETASE"/>
    <property type="match status" value="1"/>
</dbReference>
<feature type="region of interest" description="Disordered" evidence="1">
    <location>
        <begin position="114"/>
        <end position="138"/>
    </location>
</feature>